<gene>
    <name evidence="4" type="ordered locus">Pcryo_1278</name>
</gene>
<dbReference type="Proteomes" id="UP000002425">
    <property type="component" value="Chromosome"/>
</dbReference>
<name>Q1QB94_PSYCK</name>
<dbReference type="RefSeq" id="WP_011513611.1">
    <property type="nucleotide sequence ID" value="NC_007969.1"/>
</dbReference>
<dbReference type="InterPro" id="IPR037455">
    <property type="entry name" value="LucA/IucC-like"/>
</dbReference>
<dbReference type="Pfam" id="PF04183">
    <property type="entry name" value="IucA_IucC"/>
    <property type="match status" value="1"/>
</dbReference>
<evidence type="ECO:0000259" key="2">
    <source>
        <dbReference type="Pfam" id="PF04183"/>
    </source>
</evidence>
<dbReference type="GO" id="GO:0016881">
    <property type="term" value="F:acid-amino acid ligase activity"/>
    <property type="evidence" value="ECO:0007669"/>
    <property type="project" value="UniProtKB-ARBA"/>
</dbReference>
<evidence type="ECO:0000259" key="3">
    <source>
        <dbReference type="Pfam" id="PF06276"/>
    </source>
</evidence>
<keyword evidence="5" id="KW-1185">Reference proteome</keyword>
<evidence type="ECO:0000313" key="4">
    <source>
        <dbReference type="EMBL" id="ABE75059.1"/>
    </source>
</evidence>
<dbReference type="PANTHER" id="PTHR34384">
    <property type="entry name" value="L-2,3-DIAMINOPROPANOATE--CITRATE LIGASE"/>
    <property type="match status" value="1"/>
</dbReference>
<dbReference type="HOGENOM" id="CLU_023790_0_0_6"/>
<accession>Q1QB94</accession>
<dbReference type="PANTHER" id="PTHR34384:SF5">
    <property type="entry name" value="L-2,3-DIAMINOPROPANOATE--CITRATE LIGASE"/>
    <property type="match status" value="1"/>
</dbReference>
<dbReference type="Pfam" id="PF06276">
    <property type="entry name" value="FhuF"/>
    <property type="match status" value="1"/>
</dbReference>
<dbReference type="STRING" id="335284.Pcryo_1278"/>
<dbReference type="Gene3D" id="1.10.510.40">
    <property type="match status" value="1"/>
</dbReference>
<feature type="domain" description="Aerobactin siderophore biosynthesis IucA/IucC-like C-terminal" evidence="3">
    <location>
        <begin position="396"/>
        <end position="559"/>
    </location>
</feature>
<dbReference type="EMBL" id="CP000323">
    <property type="protein sequence ID" value="ABE75059.1"/>
    <property type="molecule type" value="Genomic_DNA"/>
</dbReference>
<dbReference type="InterPro" id="IPR007310">
    <property type="entry name" value="Aerobactin_biosyn_IucA/IucC_N"/>
</dbReference>
<organism evidence="4 5">
    <name type="scientific">Psychrobacter cryohalolentis (strain ATCC BAA-1226 / DSM 17306 / VKM B-2378 / K5)</name>
    <dbReference type="NCBI Taxonomy" id="335284"/>
    <lineage>
        <taxon>Bacteria</taxon>
        <taxon>Pseudomonadati</taxon>
        <taxon>Pseudomonadota</taxon>
        <taxon>Gammaproteobacteria</taxon>
        <taxon>Moraxellales</taxon>
        <taxon>Moraxellaceae</taxon>
        <taxon>Psychrobacter</taxon>
    </lineage>
</organism>
<reference evidence="4" key="1">
    <citation type="submission" date="2006-03" db="EMBL/GenBank/DDBJ databases">
        <title>Complete sequence of chromosome of Psychrobacter cryohalolentis K5.</title>
        <authorList>
            <consortium name="US DOE Joint Genome Institute"/>
            <person name="Copeland A."/>
            <person name="Lucas S."/>
            <person name="Lapidus A."/>
            <person name="Barry K."/>
            <person name="Detter J.C."/>
            <person name="Glavina del Rio T."/>
            <person name="Hammon N."/>
            <person name="Israni S."/>
            <person name="Dalin E."/>
            <person name="Tice H."/>
            <person name="Pitluck S."/>
            <person name="Brettin T."/>
            <person name="Bruce D."/>
            <person name="Han C."/>
            <person name="Tapia R."/>
            <person name="Sims D.R."/>
            <person name="Gilna P."/>
            <person name="Schmutz J."/>
            <person name="Larimer F."/>
            <person name="Land M."/>
            <person name="Hauser L."/>
            <person name="Kyrpides N."/>
            <person name="Kim E."/>
            <person name="Richardson P."/>
        </authorList>
    </citation>
    <scope>NUCLEOTIDE SEQUENCE</scope>
    <source>
        <strain evidence="4">K5</strain>
    </source>
</reference>
<comment type="similarity">
    <text evidence="1">Belongs to the IucA/IucC family.</text>
</comment>
<feature type="domain" description="Aerobactin siderophore biosynthesis IucA/IucC N-terminal" evidence="2">
    <location>
        <begin position="161"/>
        <end position="370"/>
    </location>
</feature>
<dbReference type="KEGG" id="pcr:Pcryo_1278"/>
<evidence type="ECO:0000256" key="1">
    <source>
        <dbReference type="ARBA" id="ARBA00007832"/>
    </source>
</evidence>
<proteinExistence type="inferred from homology"/>
<evidence type="ECO:0000313" key="5">
    <source>
        <dbReference type="Proteomes" id="UP000002425"/>
    </source>
</evidence>
<dbReference type="AlphaFoldDB" id="Q1QB94"/>
<protein>
    <submittedName>
        <fullName evidence="4">IucA/IucC</fullName>
    </submittedName>
</protein>
<dbReference type="GO" id="GO:0019290">
    <property type="term" value="P:siderophore biosynthetic process"/>
    <property type="evidence" value="ECO:0007669"/>
    <property type="project" value="InterPro"/>
</dbReference>
<sequence length="602" mass="68542">MMDKQYITKRFINTCIRENIYGLLSNNSIIETEFDIPDLPEVLKQQKLWLKITSSNQTNWLPIVASDYMQYWQLASPMWLQKNSDGYLIKHDYQDFVAILKQLPDACETALDSYLLELDCATEHRALARQGFESQRCHLKRNINGYPSWSERLLYADQVASYLDHPYYPTARAKLGLDASDIAAYSPEFAPTFSLYWVAISKAISTVSAKLPDVWPSFTDVGLSPDLQQTHHLFPIHPLTLPLLHQHVLKDTSLQIILAPKSALSVQPTLSVRTVVCCADPNIHIKVPLIVRTLGNKNVRLIKPSTIYDGHWFQRTLQFIEKNDAALQECYAHCDESLGGHMGDDKTFAFIVRHYDDINLTDKTPVPVAAFGSVMPDGRPFISHLIAQFYDGDSKLWLKEYIHLLCHVHLTLWIKYGIALEANQQNAVIVFYHHSRTMTLLMKDNDSARLYPPRFNASMAQVGLGDVIKSSAINDIKDIKDQRIVVEDELALAQMFLTITLQLDIVAIIEMMSAYNIINRHDAYQTLIDCIDTTLHSLSKQGYDIHLAKQVLLESQHWYIKYLLSAGSLLSKEQSGASDINKFYGKSAPNTLKLMQQHKQDS</sequence>
<dbReference type="InterPro" id="IPR022770">
    <property type="entry name" value="IucA/IucC-like_C"/>
</dbReference>
<dbReference type="eggNOG" id="COG4264">
    <property type="taxonomic scope" value="Bacteria"/>
</dbReference>